<dbReference type="Proteomes" id="UP000242957">
    <property type="component" value="Unassembled WGS sequence"/>
</dbReference>
<reference evidence="2" key="1">
    <citation type="submission" date="2016-10" db="EMBL/GenBank/DDBJ databases">
        <authorList>
            <person name="Varghese N."/>
            <person name="Submissions S."/>
        </authorList>
    </citation>
    <scope>NUCLEOTIDE SEQUENCE [LARGE SCALE GENOMIC DNA]</scope>
    <source>
        <strain evidence="2">JCM 21621</strain>
    </source>
</reference>
<dbReference type="Pfam" id="PF20090">
    <property type="entry name" value="DUF6482"/>
    <property type="match status" value="1"/>
</dbReference>
<gene>
    <name evidence="1" type="ORF">SAMN05216193_11666</name>
</gene>
<protein>
    <recommendedName>
        <fullName evidence="3">Cation transporter</fullName>
    </recommendedName>
</protein>
<name>A0A1H0MN40_9PSED</name>
<organism evidence="1 2">
    <name type="scientific">Pseudomonas jinjuensis</name>
    <dbReference type="NCBI Taxonomy" id="198616"/>
    <lineage>
        <taxon>Bacteria</taxon>
        <taxon>Pseudomonadati</taxon>
        <taxon>Pseudomonadota</taxon>
        <taxon>Gammaproteobacteria</taxon>
        <taxon>Pseudomonadales</taxon>
        <taxon>Pseudomonadaceae</taxon>
        <taxon>Pseudomonas</taxon>
    </lineage>
</organism>
<dbReference type="STRING" id="198616.SAMN05216193_11666"/>
<accession>A0A1H0MN40</accession>
<dbReference type="InterPro" id="IPR045508">
    <property type="entry name" value="DUF6482"/>
</dbReference>
<proteinExistence type="predicted"/>
<keyword evidence="2" id="KW-1185">Reference proteome</keyword>
<evidence type="ECO:0000313" key="1">
    <source>
        <dbReference type="EMBL" id="SDO81706.1"/>
    </source>
</evidence>
<evidence type="ECO:0000313" key="2">
    <source>
        <dbReference type="Proteomes" id="UP000242957"/>
    </source>
</evidence>
<dbReference type="AlphaFoldDB" id="A0A1H0MN40"/>
<dbReference type="RefSeq" id="WP_084313531.1">
    <property type="nucleotide sequence ID" value="NZ_FNIJ01000016.1"/>
</dbReference>
<dbReference type="EMBL" id="FNIJ01000016">
    <property type="protein sequence ID" value="SDO81706.1"/>
    <property type="molecule type" value="Genomic_DNA"/>
</dbReference>
<dbReference type="OrthoDB" id="7063376at2"/>
<evidence type="ECO:0008006" key="3">
    <source>
        <dbReference type="Google" id="ProtNLM"/>
    </source>
</evidence>
<sequence length="97" mass="10921">MNLNELTSRSRAGDVDELRLVSMEGDIYVLEARIGQRYHPIQDRVGHILTIRSVEHARQLLSGLPTLPFHLVHAVVHDEMCGMESTEADQGMPIPLH</sequence>